<reference evidence="2" key="1">
    <citation type="submission" date="2022-11" db="UniProtKB">
        <authorList>
            <consortium name="WormBaseParasite"/>
        </authorList>
    </citation>
    <scope>IDENTIFICATION</scope>
</reference>
<sequence>MPPKRSLQPKKKARTAPEVLPENEDVEMTETPTLENHAPLSSASAPPSSSTTTKGHSKFAALAQETVKNLLAGPPKPSGQASSKDTVINHEVLIQNSEVEGEEVPQENEDDDWLSSDEVEDTFVVVDLHGFIDQKIINERVTENLCKVRNPETPNPVIQIGGQLFSGKYKESDGSIIIIEQHNEIGNKTFTLAGISDTIMEARKTYLYAKGEEHEVVPGETLRKPITMKLEQLSNKALPTYFKKKV</sequence>
<evidence type="ECO:0000313" key="1">
    <source>
        <dbReference type="Proteomes" id="UP000887580"/>
    </source>
</evidence>
<organism evidence="1 2">
    <name type="scientific">Panagrolaimus sp. PS1159</name>
    <dbReference type="NCBI Taxonomy" id="55785"/>
    <lineage>
        <taxon>Eukaryota</taxon>
        <taxon>Metazoa</taxon>
        <taxon>Ecdysozoa</taxon>
        <taxon>Nematoda</taxon>
        <taxon>Chromadorea</taxon>
        <taxon>Rhabditida</taxon>
        <taxon>Tylenchina</taxon>
        <taxon>Panagrolaimomorpha</taxon>
        <taxon>Panagrolaimoidea</taxon>
        <taxon>Panagrolaimidae</taxon>
        <taxon>Panagrolaimus</taxon>
    </lineage>
</organism>
<protein>
    <submittedName>
        <fullName evidence="2">Transcription factor TFIIIC triple barrel domain-containing protein</fullName>
    </submittedName>
</protein>
<name>A0AC35GNN4_9BILA</name>
<proteinExistence type="predicted"/>
<accession>A0AC35GNN4</accession>
<dbReference type="WBParaSite" id="PS1159_v2.g7144.t1">
    <property type="protein sequence ID" value="PS1159_v2.g7144.t1"/>
    <property type="gene ID" value="PS1159_v2.g7144"/>
</dbReference>
<dbReference type="Proteomes" id="UP000887580">
    <property type="component" value="Unplaced"/>
</dbReference>
<evidence type="ECO:0000313" key="2">
    <source>
        <dbReference type="WBParaSite" id="PS1159_v2.g7144.t1"/>
    </source>
</evidence>